<name>A0A3Q8WW50_9ACTO</name>
<dbReference type="RefSeq" id="WP_126041193.1">
    <property type="nucleotide sequence ID" value="NZ_CP034438.1"/>
</dbReference>
<evidence type="ECO:0000313" key="2">
    <source>
        <dbReference type="EMBL" id="AZN30448.1"/>
    </source>
</evidence>
<organism evidence="2 3">
    <name type="scientific">Flaviflexus salsibiostraticola</name>
    <dbReference type="NCBI Taxonomy" id="1282737"/>
    <lineage>
        <taxon>Bacteria</taxon>
        <taxon>Bacillati</taxon>
        <taxon>Actinomycetota</taxon>
        <taxon>Actinomycetes</taxon>
        <taxon>Actinomycetales</taxon>
        <taxon>Actinomycetaceae</taxon>
        <taxon>Flaviflexus</taxon>
    </lineage>
</organism>
<evidence type="ECO:0000313" key="3">
    <source>
        <dbReference type="Proteomes" id="UP000270021"/>
    </source>
</evidence>
<feature type="transmembrane region" description="Helical" evidence="1">
    <location>
        <begin position="24"/>
        <end position="42"/>
    </location>
</feature>
<keyword evidence="1" id="KW-0812">Transmembrane</keyword>
<dbReference type="KEGG" id="fsl:EJO69_09120"/>
<sequence length="62" mass="6837">MNPTTDREDIRFDDPEAGMATAEYAIGTVAATSFGGLLIWILQQPWVREALEGIFKAIFSGF</sequence>
<dbReference type="Proteomes" id="UP000270021">
    <property type="component" value="Chromosome"/>
</dbReference>
<keyword evidence="3" id="KW-1185">Reference proteome</keyword>
<accession>A0A3Q8WW50</accession>
<gene>
    <name evidence="2" type="ORF">EJO69_09120</name>
</gene>
<proteinExistence type="predicted"/>
<keyword evidence="1" id="KW-1133">Transmembrane helix</keyword>
<dbReference type="OrthoDB" id="3748241at2"/>
<keyword evidence="1" id="KW-0472">Membrane</keyword>
<dbReference type="EMBL" id="CP034438">
    <property type="protein sequence ID" value="AZN30448.1"/>
    <property type="molecule type" value="Genomic_DNA"/>
</dbReference>
<protein>
    <submittedName>
        <fullName evidence="2">DUF4244 domain-containing protein</fullName>
    </submittedName>
</protein>
<evidence type="ECO:0000256" key="1">
    <source>
        <dbReference type="SAM" id="Phobius"/>
    </source>
</evidence>
<dbReference type="Pfam" id="PF14029">
    <property type="entry name" value="DUF4244"/>
    <property type="match status" value="1"/>
</dbReference>
<reference evidence="2 3" key="1">
    <citation type="submission" date="2018-12" db="EMBL/GenBank/DDBJ databases">
        <title>Complete genome sequence of Flaviflexus salsibiostraticola KCTC 33148.</title>
        <authorList>
            <person name="Bae J.-W."/>
        </authorList>
    </citation>
    <scope>NUCLEOTIDE SEQUENCE [LARGE SCALE GENOMIC DNA]</scope>
    <source>
        <strain evidence="2 3">KCTC 33148</strain>
    </source>
</reference>
<dbReference type="AlphaFoldDB" id="A0A3Q8WW50"/>
<dbReference type="InterPro" id="IPR025338">
    <property type="entry name" value="DUF4244"/>
</dbReference>